<keyword evidence="5" id="KW-0997">Cell inner membrane</keyword>
<evidence type="ECO:0000313" key="14">
    <source>
        <dbReference type="Proteomes" id="UP000242999"/>
    </source>
</evidence>
<protein>
    <recommendedName>
        <fullName evidence="2">Type II secretion system protein H</fullName>
    </recommendedName>
    <alternativeName>
        <fullName evidence="10">General secretion pathway protein H</fullName>
    </alternativeName>
</protein>
<keyword evidence="8 11" id="KW-0472">Membrane</keyword>
<dbReference type="InterPro" id="IPR012902">
    <property type="entry name" value="N_methyl_site"/>
</dbReference>
<evidence type="ECO:0000256" key="10">
    <source>
        <dbReference type="ARBA" id="ARBA00030775"/>
    </source>
</evidence>
<evidence type="ECO:0000256" key="11">
    <source>
        <dbReference type="SAM" id="Phobius"/>
    </source>
</evidence>
<dbReference type="STRING" id="64971.SAMN05421831_102187"/>
<dbReference type="SUPFAM" id="SSF54523">
    <property type="entry name" value="Pili subunits"/>
    <property type="match status" value="1"/>
</dbReference>
<evidence type="ECO:0000256" key="7">
    <source>
        <dbReference type="ARBA" id="ARBA00022989"/>
    </source>
</evidence>
<evidence type="ECO:0000256" key="1">
    <source>
        <dbReference type="ARBA" id="ARBA00004377"/>
    </source>
</evidence>
<accession>A0A1H6R516</accession>
<evidence type="ECO:0000313" key="13">
    <source>
        <dbReference type="EMBL" id="SEI46880.1"/>
    </source>
</evidence>
<dbReference type="InterPro" id="IPR045584">
    <property type="entry name" value="Pilin-like"/>
</dbReference>
<dbReference type="EMBL" id="FNYH01000002">
    <property type="protein sequence ID" value="SEI46880.1"/>
    <property type="molecule type" value="Genomic_DNA"/>
</dbReference>
<evidence type="ECO:0000259" key="12">
    <source>
        <dbReference type="Pfam" id="PF12019"/>
    </source>
</evidence>
<feature type="transmembrane region" description="Helical" evidence="11">
    <location>
        <begin position="17"/>
        <end position="40"/>
    </location>
</feature>
<comment type="similarity">
    <text evidence="9">Belongs to the GSP H family.</text>
</comment>
<dbReference type="NCBIfam" id="TIGR02532">
    <property type="entry name" value="IV_pilin_GFxxxE"/>
    <property type="match status" value="1"/>
</dbReference>
<evidence type="ECO:0000256" key="2">
    <source>
        <dbReference type="ARBA" id="ARBA00021549"/>
    </source>
</evidence>
<keyword evidence="6 11" id="KW-0812">Transmembrane</keyword>
<gene>
    <name evidence="13" type="ORF">SAMN05421831_102187</name>
</gene>
<dbReference type="Gene3D" id="3.55.40.10">
    <property type="entry name" value="minor pseudopilin epsh domain"/>
    <property type="match status" value="1"/>
</dbReference>
<comment type="subcellular location">
    <subcellularLocation>
        <location evidence="1">Cell inner membrane</location>
        <topology evidence="1">Single-pass membrane protein</topology>
    </subcellularLocation>
</comment>
<keyword evidence="4" id="KW-0488">Methylation</keyword>
<name>A0A1H6R516_9GAMM</name>
<evidence type="ECO:0000256" key="6">
    <source>
        <dbReference type="ARBA" id="ARBA00022692"/>
    </source>
</evidence>
<reference evidence="14" key="1">
    <citation type="submission" date="2016-10" db="EMBL/GenBank/DDBJ databases">
        <authorList>
            <person name="Varghese N."/>
            <person name="Submissions S."/>
        </authorList>
    </citation>
    <scope>NUCLEOTIDE SEQUENCE [LARGE SCALE GENOMIC DNA]</scope>
    <source>
        <strain evidence="14">DSM 7165</strain>
    </source>
</reference>
<dbReference type="GO" id="GO:0015628">
    <property type="term" value="P:protein secretion by the type II secretion system"/>
    <property type="evidence" value="ECO:0007669"/>
    <property type="project" value="InterPro"/>
</dbReference>
<evidence type="ECO:0000256" key="5">
    <source>
        <dbReference type="ARBA" id="ARBA00022519"/>
    </source>
</evidence>
<dbReference type="Pfam" id="PF07963">
    <property type="entry name" value="N_methyl"/>
    <property type="match status" value="1"/>
</dbReference>
<sequence>MCPPQVRMRPNLRQTGFTFIELMITLTIFGLLSTMAVPSLRSFILNNRMSAYTSDLVHSLALARTEAIKRAVPIQVCASSDASTCSDNGDWSQGWIIRTLDGDIIQSLPALNEQSSLNAGAASLTFQANGYLQGTGTQFNLCDDRGTPDAKVIQVNALGRAYQDASLTASCP</sequence>
<dbReference type="AlphaFoldDB" id="A0A1H6R516"/>
<dbReference type="GO" id="GO:0005886">
    <property type="term" value="C:plasma membrane"/>
    <property type="evidence" value="ECO:0007669"/>
    <property type="project" value="UniProtKB-SubCell"/>
</dbReference>
<keyword evidence="7 11" id="KW-1133">Transmembrane helix</keyword>
<evidence type="ECO:0000256" key="8">
    <source>
        <dbReference type="ARBA" id="ARBA00023136"/>
    </source>
</evidence>
<organism evidence="13 14">
    <name type="scientific">Allopseudospirillum japonicum</name>
    <dbReference type="NCBI Taxonomy" id="64971"/>
    <lineage>
        <taxon>Bacteria</taxon>
        <taxon>Pseudomonadati</taxon>
        <taxon>Pseudomonadota</taxon>
        <taxon>Gammaproteobacteria</taxon>
        <taxon>Oceanospirillales</taxon>
        <taxon>Oceanospirillaceae</taxon>
        <taxon>Allopseudospirillum</taxon>
    </lineage>
</organism>
<evidence type="ECO:0000256" key="9">
    <source>
        <dbReference type="ARBA" id="ARBA00025772"/>
    </source>
</evidence>
<evidence type="ECO:0000256" key="4">
    <source>
        <dbReference type="ARBA" id="ARBA00022481"/>
    </source>
</evidence>
<keyword evidence="3" id="KW-1003">Cell membrane</keyword>
<dbReference type="InterPro" id="IPR022346">
    <property type="entry name" value="T2SS_GspH"/>
</dbReference>
<dbReference type="GO" id="GO:0015627">
    <property type="term" value="C:type II protein secretion system complex"/>
    <property type="evidence" value="ECO:0007669"/>
    <property type="project" value="InterPro"/>
</dbReference>
<keyword evidence="14" id="KW-1185">Reference proteome</keyword>
<dbReference type="Proteomes" id="UP000242999">
    <property type="component" value="Unassembled WGS sequence"/>
</dbReference>
<dbReference type="Pfam" id="PF12019">
    <property type="entry name" value="GspH"/>
    <property type="match status" value="1"/>
</dbReference>
<feature type="domain" description="General secretion pathway GspH" evidence="12">
    <location>
        <begin position="54"/>
        <end position="159"/>
    </location>
</feature>
<proteinExistence type="inferred from homology"/>
<evidence type="ECO:0000256" key="3">
    <source>
        <dbReference type="ARBA" id="ARBA00022475"/>
    </source>
</evidence>